<evidence type="ECO:0008006" key="3">
    <source>
        <dbReference type="Google" id="ProtNLM"/>
    </source>
</evidence>
<protein>
    <recommendedName>
        <fullName evidence="3">Elongation factor Tu</fullName>
    </recommendedName>
</protein>
<organism evidence="1 2">
    <name type="scientific">Paenibacillus tyrfis</name>
    <dbReference type="NCBI Taxonomy" id="1501230"/>
    <lineage>
        <taxon>Bacteria</taxon>
        <taxon>Bacillati</taxon>
        <taxon>Bacillota</taxon>
        <taxon>Bacilli</taxon>
        <taxon>Bacillales</taxon>
        <taxon>Paenibacillaceae</taxon>
        <taxon>Paenibacillus</taxon>
    </lineage>
</organism>
<dbReference type="AlphaFoldDB" id="A0A081NWF1"/>
<comment type="caution">
    <text evidence="1">The sequence shown here is derived from an EMBL/GenBank/DDBJ whole genome shotgun (WGS) entry which is preliminary data.</text>
</comment>
<dbReference type="OrthoDB" id="2655286at2"/>
<accession>A0A081NWF1</accession>
<dbReference type="Gene3D" id="2.40.30.10">
    <property type="entry name" value="Translation factors"/>
    <property type="match status" value="1"/>
</dbReference>
<evidence type="ECO:0000313" key="2">
    <source>
        <dbReference type="Proteomes" id="UP000028123"/>
    </source>
</evidence>
<dbReference type="EMBL" id="JNVM01000031">
    <property type="protein sequence ID" value="KEQ22774.1"/>
    <property type="molecule type" value="Genomic_DNA"/>
</dbReference>
<keyword evidence="2" id="KW-1185">Reference proteome</keyword>
<gene>
    <name evidence="1" type="ORF">ET33_20680</name>
</gene>
<dbReference type="Proteomes" id="UP000028123">
    <property type="component" value="Unassembled WGS sequence"/>
</dbReference>
<dbReference type="RefSeq" id="WP_036690017.1">
    <property type="nucleotide sequence ID" value="NZ_JNVM01000031.1"/>
</dbReference>
<sequence>MFELEVKDVFKITGRGYVIAGEITENGAILRKGDILVNKEDREQKIAVNSIEMLNYGSASRKLNHIGFLTDISDEAAKAIVGKRLCKE</sequence>
<evidence type="ECO:0000313" key="1">
    <source>
        <dbReference type="EMBL" id="KEQ22774.1"/>
    </source>
</evidence>
<proteinExistence type="predicted"/>
<reference evidence="1 2" key="1">
    <citation type="submission" date="2014-06" db="EMBL/GenBank/DDBJ databases">
        <title>Draft genome sequence of Paenibacillus sp. MSt1.</title>
        <authorList>
            <person name="Aw Y.K."/>
            <person name="Ong K.S."/>
            <person name="Gan H.M."/>
            <person name="Lee S.M."/>
        </authorList>
    </citation>
    <scope>NUCLEOTIDE SEQUENCE [LARGE SCALE GENOMIC DNA]</scope>
    <source>
        <strain evidence="1 2">MSt1</strain>
    </source>
</reference>
<name>A0A081NWF1_9BACL</name>